<feature type="signal peptide" evidence="2">
    <location>
        <begin position="1"/>
        <end position="18"/>
    </location>
</feature>
<evidence type="ECO:0008006" key="5">
    <source>
        <dbReference type="Google" id="ProtNLM"/>
    </source>
</evidence>
<dbReference type="AlphaFoldDB" id="A0A3N4IG49"/>
<name>A0A3N4IG49_ASCIM</name>
<keyword evidence="4" id="KW-1185">Reference proteome</keyword>
<organism evidence="3 4">
    <name type="scientific">Ascobolus immersus RN42</name>
    <dbReference type="NCBI Taxonomy" id="1160509"/>
    <lineage>
        <taxon>Eukaryota</taxon>
        <taxon>Fungi</taxon>
        <taxon>Dikarya</taxon>
        <taxon>Ascomycota</taxon>
        <taxon>Pezizomycotina</taxon>
        <taxon>Pezizomycetes</taxon>
        <taxon>Pezizales</taxon>
        <taxon>Ascobolaceae</taxon>
        <taxon>Ascobolus</taxon>
    </lineage>
</organism>
<dbReference type="Proteomes" id="UP000275078">
    <property type="component" value="Unassembled WGS sequence"/>
</dbReference>
<feature type="compositionally biased region" description="Low complexity" evidence="1">
    <location>
        <begin position="182"/>
        <end position="203"/>
    </location>
</feature>
<dbReference type="EMBL" id="ML119655">
    <property type="protein sequence ID" value="RPA85125.1"/>
    <property type="molecule type" value="Genomic_DNA"/>
</dbReference>
<sequence length="203" mass="21738">MRFTNNFLALTFATLTLSSPIPQTTSTPPLTFTTQLPSDLSTSIRPLGEKPIANVDNRSFVFPIPASADGKLCIPFLGPNPVSDEFGYVEVATLQPDESIEGGISLDNVYTRPVDKVIGTYALSPKDQEPTVSVAEGFGFVCRGGTTVGLRLLDVSGYFVMYNSSGRFRLNVVDVPATNGTVPEVPEVPAQPEVPEVPVVSEE</sequence>
<gene>
    <name evidence="3" type="ORF">BJ508DRAFT_412262</name>
</gene>
<feature type="region of interest" description="Disordered" evidence="1">
    <location>
        <begin position="180"/>
        <end position="203"/>
    </location>
</feature>
<accession>A0A3N4IG49</accession>
<reference evidence="3 4" key="1">
    <citation type="journal article" date="2018" name="Nat. Ecol. Evol.">
        <title>Pezizomycetes genomes reveal the molecular basis of ectomycorrhizal truffle lifestyle.</title>
        <authorList>
            <person name="Murat C."/>
            <person name="Payen T."/>
            <person name="Noel B."/>
            <person name="Kuo A."/>
            <person name="Morin E."/>
            <person name="Chen J."/>
            <person name="Kohler A."/>
            <person name="Krizsan K."/>
            <person name="Balestrini R."/>
            <person name="Da Silva C."/>
            <person name="Montanini B."/>
            <person name="Hainaut M."/>
            <person name="Levati E."/>
            <person name="Barry K.W."/>
            <person name="Belfiori B."/>
            <person name="Cichocki N."/>
            <person name="Clum A."/>
            <person name="Dockter R.B."/>
            <person name="Fauchery L."/>
            <person name="Guy J."/>
            <person name="Iotti M."/>
            <person name="Le Tacon F."/>
            <person name="Lindquist E.A."/>
            <person name="Lipzen A."/>
            <person name="Malagnac F."/>
            <person name="Mello A."/>
            <person name="Molinier V."/>
            <person name="Miyauchi S."/>
            <person name="Poulain J."/>
            <person name="Riccioni C."/>
            <person name="Rubini A."/>
            <person name="Sitrit Y."/>
            <person name="Splivallo R."/>
            <person name="Traeger S."/>
            <person name="Wang M."/>
            <person name="Zifcakova L."/>
            <person name="Wipf D."/>
            <person name="Zambonelli A."/>
            <person name="Paolocci F."/>
            <person name="Nowrousian M."/>
            <person name="Ottonello S."/>
            <person name="Baldrian P."/>
            <person name="Spatafora J.W."/>
            <person name="Henrissat B."/>
            <person name="Nagy L.G."/>
            <person name="Aury J.M."/>
            <person name="Wincker P."/>
            <person name="Grigoriev I.V."/>
            <person name="Bonfante P."/>
            <person name="Martin F.M."/>
        </authorList>
    </citation>
    <scope>NUCLEOTIDE SEQUENCE [LARGE SCALE GENOMIC DNA]</scope>
    <source>
        <strain evidence="3 4">RN42</strain>
    </source>
</reference>
<keyword evidence="2" id="KW-0732">Signal</keyword>
<feature type="chain" id="PRO_5018002545" description="Ubiquitin 3 binding protein But2 C-terminal domain-containing protein" evidence="2">
    <location>
        <begin position="19"/>
        <end position="203"/>
    </location>
</feature>
<evidence type="ECO:0000256" key="2">
    <source>
        <dbReference type="SAM" id="SignalP"/>
    </source>
</evidence>
<evidence type="ECO:0000313" key="3">
    <source>
        <dbReference type="EMBL" id="RPA85125.1"/>
    </source>
</evidence>
<protein>
    <recommendedName>
        <fullName evidence="5">Ubiquitin 3 binding protein But2 C-terminal domain-containing protein</fullName>
    </recommendedName>
</protein>
<evidence type="ECO:0000256" key="1">
    <source>
        <dbReference type="SAM" id="MobiDB-lite"/>
    </source>
</evidence>
<proteinExistence type="predicted"/>
<evidence type="ECO:0000313" key="4">
    <source>
        <dbReference type="Proteomes" id="UP000275078"/>
    </source>
</evidence>